<feature type="domain" description="Multi-ubiquitin" evidence="1">
    <location>
        <begin position="28"/>
        <end position="86"/>
    </location>
</feature>
<dbReference type="Pfam" id="PF14462">
    <property type="entry name" value="Prok-E2_E"/>
    <property type="match status" value="1"/>
</dbReference>
<organism evidence="2 3">
    <name type="scientific">Devosia sediminis</name>
    <dbReference type="NCBI Taxonomy" id="2798801"/>
    <lineage>
        <taxon>Bacteria</taxon>
        <taxon>Pseudomonadati</taxon>
        <taxon>Pseudomonadota</taxon>
        <taxon>Alphaproteobacteria</taxon>
        <taxon>Hyphomicrobiales</taxon>
        <taxon>Devosiaceae</taxon>
        <taxon>Devosia</taxon>
    </lineage>
</organism>
<dbReference type="Proteomes" id="UP000602124">
    <property type="component" value="Unassembled WGS sequence"/>
</dbReference>
<name>A0A934MN50_9HYPH</name>
<protein>
    <submittedName>
        <fullName evidence="2">Multiubiquitin domain-containing protein</fullName>
    </submittedName>
</protein>
<dbReference type="Pfam" id="PF14452">
    <property type="entry name" value="Multi_ubiq"/>
    <property type="match status" value="2"/>
</dbReference>
<evidence type="ECO:0000259" key="1">
    <source>
        <dbReference type="Pfam" id="PF14452"/>
    </source>
</evidence>
<proteinExistence type="predicted"/>
<evidence type="ECO:0000313" key="2">
    <source>
        <dbReference type="EMBL" id="MBJ3786406.1"/>
    </source>
</evidence>
<sequence>MIEIENSAALARGSKKTTISVAGTDLVFRPVQLETDTPTGGQIAKASGFSDDQQAHVLQWREDNDLEDLRLHEEANLSKGTRFIVAQSSGTDRITINGDRVDWPAPVVSGAIVRKLGGIPPDDLLFLERQDKPDRSVIDDDLIPIEGDGVEAFKSRKAVWELSVQGVKITSNVPEIVAADALLKAGFEDAGAWIIVLKVEGQPKRQLAATDKIDLRTPGIEKIRLTPKQVDNGEARTAPRRDFDILPVDSTYLDNLGFAWETILEGGHRWLLIADYAVPAGYQASAVQLALLVPPTYPQAEIDMFYVYPPLARTDGGAIPNLMQQVIGGITFQTWSRHRGQGAVWNPRRDNVVTHLALVESAIAKEVGE</sequence>
<dbReference type="AlphaFoldDB" id="A0A934MN50"/>
<dbReference type="RefSeq" id="WP_198877596.1">
    <property type="nucleotide sequence ID" value="NZ_JAEKMH010000004.1"/>
</dbReference>
<dbReference type="EMBL" id="JAEKMH010000004">
    <property type="protein sequence ID" value="MBJ3786406.1"/>
    <property type="molecule type" value="Genomic_DNA"/>
</dbReference>
<keyword evidence="3" id="KW-1185">Reference proteome</keyword>
<dbReference type="InterPro" id="IPR027802">
    <property type="entry name" value="Multi-ubiquitin_dom"/>
</dbReference>
<comment type="caution">
    <text evidence="2">The sequence shown here is derived from an EMBL/GenBank/DDBJ whole genome shotgun (WGS) entry which is preliminary data.</text>
</comment>
<reference evidence="2" key="1">
    <citation type="submission" date="2020-12" db="EMBL/GenBank/DDBJ databases">
        <title>Devosia sp. MSA67 isolated from Mo River.</title>
        <authorList>
            <person name="Ma F."/>
            <person name="Zi Z."/>
        </authorList>
    </citation>
    <scope>NUCLEOTIDE SEQUENCE</scope>
    <source>
        <strain evidence="2">MSA67</strain>
    </source>
</reference>
<accession>A0A934MN50</accession>
<evidence type="ECO:0000313" key="3">
    <source>
        <dbReference type="Proteomes" id="UP000602124"/>
    </source>
</evidence>
<gene>
    <name evidence="2" type="ORF">JEQ47_16895</name>
</gene>
<dbReference type="InterPro" id="IPR025701">
    <property type="entry name" value="UBQ-conjugat_E2_E"/>
</dbReference>
<feature type="domain" description="Multi-ubiquitin" evidence="1">
    <location>
        <begin position="93"/>
        <end position="157"/>
    </location>
</feature>